<evidence type="ECO:0000313" key="5">
    <source>
        <dbReference type="Proteomes" id="UP000631114"/>
    </source>
</evidence>
<name>A0A835HRC7_9MAGN</name>
<dbReference type="Gene3D" id="1.25.40.10">
    <property type="entry name" value="Tetratricopeptide repeat domain"/>
    <property type="match status" value="1"/>
</dbReference>
<evidence type="ECO:0000256" key="2">
    <source>
        <dbReference type="ARBA" id="ARBA00022737"/>
    </source>
</evidence>
<dbReference type="Pfam" id="PF01535">
    <property type="entry name" value="PPR"/>
    <property type="match status" value="1"/>
</dbReference>
<sequence length="185" mass="21616">MKTMEEKGFKPNVVTYNSLIKPLCKGHRVEEAKVVFDEMLQKGFSPTIRTYHAFFGILKTGEEIENVFKLWSEMSENGLSPDRSSYIVLIHGLFLNGKLEEAWKYYEEMKEKGFLRKQKRKRCFKLLASAEQKLFGTLDFNNQTGLDSSKKNPKVVLNMSSYEKDFRNYPNHKGSVEKGFSFWEK</sequence>
<feature type="repeat" description="PPR" evidence="3">
    <location>
        <begin position="12"/>
        <end position="46"/>
    </location>
</feature>
<dbReference type="EMBL" id="JADFTS010000005">
    <property type="protein sequence ID" value="KAF9604410.1"/>
    <property type="molecule type" value="Genomic_DNA"/>
</dbReference>
<organism evidence="4 5">
    <name type="scientific">Coptis chinensis</name>
    <dbReference type="NCBI Taxonomy" id="261450"/>
    <lineage>
        <taxon>Eukaryota</taxon>
        <taxon>Viridiplantae</taxon>
        <taxon>Streptophyta</taxon>
        <taxon>Embryophyta</taxon>
        <taxon>Tracheophyta</taxon>
        <taxon>Spermatophyta</taxon>
        <taxon>Magnoliopsida</taxon>
        <taxon>Ranunculales</taxon>
        <taxon>Ranunculaceae</taxon>
        <taxon>Coptidoideae</taxon>
        <taxon>Coptis</taxon>
    </lineage>
</organism>
<dbReference type="AlphaFoldDB" id="A0A835HRC7"/>
<keyword evidence="2" id="KW-0677">Repeat</keyword>
<gene>
    <name evidence="4" type="ORF">IFM89_006419</name>
</gene>
<dbReference type="Pfam" id="PF13041">
    <property type="entry name" value="PPR_2"/>
    <property type="match status" value="1"/>
</dbReference>
<accession>A0A835HRC7</accession>
<reference evidence="4 5" key="1">
    <citation type="submission" date="2020-10" db="EMBL/GenBank/DDBJ databases">
        <title>The Coptis chinensis genome and diversification of protoberbering-type alkaloids.</title>
        <authorList>
            <person name="Wang B."/>
            <person name="Shu S."/>
            <person name="Song C."/>
            <person name="Liu Y."/>
        </authorList>
    </citation>
    <scope>NUCLEOTIDE SEQUENCE [LARGE SCALE GENOMIC DNA]</scope>
    <source>
        <strain evidence="4">HL-2020</strain>
        <tissue evidence="4">Leaf</tissue>
    </source>
</reference>
<dbReference type="InterPro" id="IPR002885">
    <property type="entry name" value="PPR_rpt"/>
</dbReference>
<dbReference type="PROSITE" id="PS51375">
    <property type="entry name" value="PPR"/>
    <property type="match status" value="2"/>
</dbReference>
<feature type="repeat" description="PPR" evidence="3">
    <location>
        <begin position="82"/>
        <end position="116"/>
    </location>
</feature>
<evidence type="ECO:0000256" key="1">
    <source>
        <dbReference type="ARBA" id="ARBA00007626"/>
    </source>
</evidence>
<dbReference type="OrthoDB" id="185373at2759"/>
<dbReference type="Proteomes" id="UP000631114">
    <property type="component" value="Unassembled WGS sequence"/>
</dbReference>
<dbReference type="InterPro" id="IPR011990">
    <property type="entry name" value="TPR-like_helical_dom_sf"/>
</dbReference>
<dbReference type="NCBIfam" id="TIGR00756">
    <property type="entry name" value="PPR"/>
    <property type="match status" value="2"/>
</dbReference>
<comment type="similarity">
    <text evidence="1">Belongs to the PPR family. P subfamily.</text>
</comment>
<comment type="caution">
    <text evidence="4">The sequence shown here is derived from an EMBL/GenBank/DDBJ whole genome shotgun (WGS) entry which is preliminary data.</text>
</comment>
<dbReference type="PANTHER" id="PTHR47939:SF5">
    <property type="entry name" value="PENTACOTRIPEPTIDE-REPEAT REGION OF PRORP DOMAIN-CONTAINING PROTEIN"/>
    <property type="match status" value="1"/>
</dbReference>
<evidence type="ECO:0000313" key="4">
    <source>
        <dbReference type="EMBL" id="KAF9604410.1"/>
    </source>
</evidence>
<proteinExistence type="inferred from homology"/>
<dbReference type="InterPro" id="IPR050667">
    <property type="entry name" value="PPR-containing_protein"/>
</dbReference>
<keyword evidence="5" id="KW-1185">Reference proteome</keyword>
<protein>
    <recommendedName>
        <fullName evidence="6">Pentatricopeptide repeat-containing protein</fullName>
    </recommendedName>
</protein>
<evidence type="ECO:0008006" key="6">
    <source>
        <dbReference type="Google" id="ProtNLM"/>
    </source>
</evidence>
<evidence type="ECO:0000256" key="3">
    <source>
        <dbReference type="PROSITE-ProRule" id="PRU00708"/>
    </source>
</evidence>
<dbReference type="PANTHER" id="PTHR47939">
    <property type="entry name" value="MEMBRANE-ASSOCIATED SALT-INDUCIBLE PROTEIN-LIKE"/>
    <property type="match status" value="1"/>
</dbReference>